<accession>A0ABW4FWU5</accession>
<dbReference type="SUPFAM" id="SSF51905">
    <property type="entry name" value="FAD/NAD(P)-binding domain"/>
    <property type="match status" value="1"/>
</dbReference>
<dbReference type="Pfam" id="PF07992">
    <property type="entry name" value="Pyr_redox_2"/>
    <property type="match status" value="1"/>
</dbReference>
<dbReference type="SUPFAM" id="SSF55424">
    <property type="entry name" value="FAD/NAD-linked reductases, dimerisation (C-terminal) domain"/>
    <property type="match status" value="1"/>
</dbReference>
<dbReference type="PRINTS" id="PR00411">
    <property type="entry name" value="PNDRDTASEI"/>
</dbReference>
<sequence>MDESYDLVVVGSGPAGQVAAELAASFGRRVLIVERDRPGGVVTTTGGAPTKALREAALYLTGYRQEEVYGVRAAAPLEAVVPALRARIEHVRDVLQDVVADRLAAQDIDYLKGIARLGTDRTVRVTSPDGVEHQVAAARAVLVATGSRPTHPAGIPFDDPDVYDSDRIYSIPTAPKDIVIVGGGPVGVEFATAFTALGIPPTLVSLSDRLLPTVDGELAGLMADEFRRRGVQLVLGAGAEEVRRIQDRLDVTLSTGSVLTADAVLFAAGRTPNTEGLGLERAGVRLDARGRIVVDRYYRTTAPGIYAAGDVVTPGLASNAMQQGRAAAAHACGLLFGVMVDQAASVAVYGLPEVAGVGATEEQAHAAGIPYVVGRCDLASTPRGAIAGHGGLLKLIFRADDRKLLGVHCFGDIASEVVGLGHVVLHVGGSVEVFLTLALNTPTYTYAYHDATVDGLTRLTELMGLANGGGATPTTTVDTDRAQTN</sequence>
<dbReference type="PANTHER" id="PTHR22912">
    <property type="entry name" value="DISULFIDE OXIDOREDUCTASE"/>
    <property type="match status" value="1"/>
</dbReference>
<evidence type="ECO:0000259" key="13">
    <source>
        <dbReference type="Pfam" id="PF02852"/>
    </source>
</evidence>
<dbReference type="InterPro" id="IPR004099">
    <property type="entry name" value="Pyr_nucl-diS_OxRdtase_dimer"/>
</dbReference>
<dbReference type="EC" id="1.6.1.1" evidence="5"/>
<evidence type="ECO:0000256" key="6">
    <source>
        <dbReference type="ARBA" id="ARBA00022490"/>
    </source>
</evidence>
<dbReference type="PANTHER" id="PTHR22912:SF93">
    <property type="entry name" value="SOLUBLE PYRIDINE NUCLEOTIDE TRANSHYDROGENASE"/>
    <property type="match status" value="1"/>
</dbReference>
<keyword evidence="10" id="KW-0560">Oxidoreductase</keyword>
<keyword evidence="9" id="KW-0521">NADP</keyword>
<evidence type="ECO:0000256" key="5">
    <source>
        <dbReference type="ARBA" id="ARBA00012772"/>
    </source>
</evidence>
<gene>
    <name evidence="15" type="ORF">ACFSCY_29290</name>
</gene>
<dbReference type="InterPro" id="IPR050151">
    <property type="entry name" value="Class-I_Pyr_Nuc-Dis_Oxidored"/>
</dbReference>
<proteinExistence type="inferred from homology"/>
<evidence type="ECO:0000256" key="1">
    <source>
        <dbReference type="ARBA" id="ARBA00001974"/>
    </source>
</evidence>
<feature type="domain" description="Pyridine nucleotide-disulphide oxidoreductase dimerisation" evidence="13">
    <location>
        <begin position="347"/>
        <end position="449"/>
    </location>
</feature>
<keyword evidence="11" id="KW-0520">NAD</keyword>
<keyword evidence="16" id="KW-1185">Reference proteome</keyword>
<comment type="caution">
    <text evidence="15">The sequence shown here is derived from an EMBL/GenBank/DDBJ whole genome shotgun (WGS) entry which is preliminary data.</text>
</comment>
<dbReference type="EMBL" id="JBHUCP010000025">
    <property type="protein sequence ID" value="MFD1533527.1"/>
    <property type="molecule type" value="Genomic_DNA"/>
</dbReference>
<dbReference type="Proteomes" id="UP001597145">
    <property type="component" value="Unassembled WGS sequence"/>
</dbReference>
<comment type="function">
    <text evidence="2">Conversion of NADPH, generated by peripheral catabolic pathways, to NADH, which can enter the respiratory chain for energy generation.</text>
</comment>
<dbReference type="InterPro" id="IPR001100">
    <property type="entry name" value="Pyr_nuc-diS_OxRdtase"/>
</dbReference>
<evidence type="ECO:0000256" key="4">
    <source>
        <dbReference type="ARBA" id="ARBA00007532"/>
    </source>
</evidence>
<dbReference type="PIRSF" id="PIRSF000350">
    <property type="entry name" value="Mercury_reductase_MerA"/>
    <property type="match status" value="1"/>
</dbReference>
<dbReference type="RefSeq" id="WP_343985502.1">
    <property type="nucleotide sequence ID" value="NZ_BAAAJG010000026.1"/>
</dbReference>
<reference evidence="16" key="1">
    <citation type="journal article" date="2019" name="Int. J. Syst. Evol. Microbiol.">
        <title>The Global Catalogue of Microorganisms (GCM) 10K type strain sequencing project: providing services to taxonomists for standard genome sequencing and annotation.</title>
        <authorList>
            <consortium name="The Broad Institute Genomics Platform"/>
            <consortium name="The Broad Institute Genome Sequencing Center for Infectious Disease"/>
            <person name="Wu L."/>
            <person name="Ma J."/>
        </authorList>
    </citation>
    <scope>NUCLEOTIDE SEQUENCE [LARGE SCALE GENOMIC DNA]</scope>
    <source>
        <strain evidence="16">JCM 12165</strain>
    </source>
</reference>
<dbReference type="InterPro" id="IPR023753">
    <property type="entry name" value="FAD/NAD-binding_dom"/>
</dbReference>
<evidence type="ECO:0000313" key="16">
    <source>
        <dbReference type="Proteomes" id="UP001597145"/>
    </source>
</evidence>
<dbReference type="Gene3D" id="3.50.50.60">
    <property type="entry name" value="FAD/NAD(P)-binding domain"/>
    <property type="match status" value="2"/>
</dbReference>
<dbReference type="Pfam" id="PF02852">
    <property type="entry name" value="Pyr_redox_dim"/>
    <property type="match status" value="1"/>
</dbReference>
<dbReference type="InterPro" id="IPR036188">
    <property type="entry name" value="FAD/NAD-bd_sf"/>
</dbReference>
<organism evidence="15 16">
    <name type="scientific">Pseudonocardia aurantiaca</name>
    <dbReference type="NCBI Taxonomy" id="75290"/>
    <lineage>
        <taxon>Bacteria</taxon>
        <taxon>Bacillati</taxon>
        <taxon>Actinomycetota</taxon>
        <taxon>Actinomycetes</taxon>
        <taxon>Pseudonocardiales</taxon>
        <taxon>Pseudonocardiaceae</taxon>
        <taxon>Pseudonocardia</taxon>
    </lineage>
</organism>
<keyword evidence="6" id="KW-0963">Cytoplasm</keyword>
<dbReference type="InterPro" id="IPR016156">
    <property type="entry name" value="FAD/NAD-linked_Rdtase_dimer_sf"/>
</dbReference>
<evidence type="ECO:0000256" key="7">
    <source>
        <dbReference type="ARBA" id="ARBA00022630"/>
    </source>
</evidence>
<evidence type="ECO:0000256" key="8">
    <source>
        <dbReference type="ARBA" id="ARBA00022827"/>
    </source>
</evidence>
<dbReference type="Gene3D" id="3.30.390.30">
    <property type="match status" value="1"/>
</dbReference>
<evidence type="ECO:0000256" key="10">
    <source>
        <dbReference type="ARBA" id="ARBA00023002"/>
    </source>
</evidence>
<comment type="similarity">
    <text evidence="4">Belongs to the class-I pyridine nucleotide-disulfide oxidoreductase family.</text>
</comment>
<name>A0ABW4FWU5_9PSEU</name>
<protein>
    <recommendedName>
        <fullName evidence="5">NAD(P)(+) transhydrogenase (Si-specific)</fullName>
        <ecNumber evidence="5">1.6.1.1</ecNumber>
    </recommendedName>
    <alternativeName>
        <fullName evidence="12">NAD(P)(+) transhydrogenase [B-specific]</fullName>
    </alternativeName>
</protein>
<comment type="subcellular location">
    <subcellularLocation>
        <location evidence="3">Cytoplasm</location>
    </subcellularLocation>
</comment>
<keyword evidence="8" id="KW-0274">FAD</keyword>
<comment type="cofactor">
    <cofactor evidence="1">
        <name>FAD</name>
        <dbReference type="ChEBI" id="CHEBI:57692"/>
    </cofactor>
</comment>
<dbReference type="PRINTS" id="PR00368">
    <property type="entry name" value="FADPNR"/>
</dbReference>
<evidence type="ECO:0000259" key="14">
    <source>
        <dbReference type="Pfam" id="PF07992"/>
    </source>
</evidence>
<evidence type="ECO:0000256" key="3">
    <source>
        <dbReference type="ARBA" id="ARBA00004496"/>
    </source>
</evidence>
<evidence type="ECO:0000256" key="12">
    <source>
        <dbReference type="ARBA" id="ARBA00031183"/>
    </source>
</evidence>
<keyword evidence="7" id="KW-0285">Flavoprotein</keyword>
<evidence type="ECO:0000313" key="15">
    <source>
        <dbReference type="EMBL" id="MFD1533527.1"/>
    </source>
</evidence>
<feature type="domain" description="FAD/NAD(P)-binding" evidence="14">
    <location>
        <begin position="5"/>
        <end position="324"/>
    </location>
</feature>
<evidence type="ECO:0000256" key="9">
    <source>
        <dbReference type="ARBA" id="ARBA00022857"/>
    </source>
</evidence>
<evidence type="ECO:0000256" key="2">
    <source>
        <dbReference type="ARBA" id="ARBA00002842"/>
    </source>
</evidence>
<evidence type="ECO:0000256" key="11">
    <source>
        <dbReference type="ARBA" id="ARBA00023027"/>
    </source>
</evidence>